<evidence type="ECO:0000313" key="1">
    <source>
        <dbReference type="EMBL" id="KAF4635218.1"/>
    </source>
</evidence>
<dbReference type="EMBL" id="JAAMPI010000134">
    <property type="protein sequence ID" value="KAF4635218.1"/>
    <property type="molecule type" value="Genomic_DNA"/>
</dbReference>
<organism evidence="1 2">
    <name type="scientific">Cudoniella acicularis</name>
    <dbReference type="NCBI Taxonomy" id="354080"/>
    <lineage>
        <taxon>Eukaryota</taxon>
        <taxon>Fungi</taxon>
        <taxon>Dikarya</taxon>
        <taxon>Ascomycota</taxon>
        <taxon>Pezizomycotina</taxon>
        <taxon>Leotiomycetes</taxon>
        <taxon>Helotiales</taxon>
        <taxon>Tricladiaceae</taxon>
        <taxon>Cudoniella</taxon>
    </lineage>
</organism>
<dbReference type="AlphaFoldDB" id="A0A8H4W5Q5"/>
<sequence>MRVQRYHEADSTTNTEALFRTGFLVGGKVDNCQETYLEVENRLGAPSTKRYMQFCKTILTTHSGPRMHAKFVGYLTEVRTILGSLRFTT</sequence>
<dbReference type="Proteomes" id="UP000566819">
    <property type="component" value="Unassembled WGS sequence"/>
</dbReference>
<accession>A0A8H4W5Q5</accession>
<protein>
    <submittedName>
        <fullName evidence="1">Uncharacterized protein</fullName>
    </submittedName>
</protein>
<gene>
    <name evidence="1" type="ORF">G7Y89_g2893</name>
</gene>
<reference evidence="1 2" key="1">
    <citation type="submission" date="2020-03" db="EMBL/GenBank/DDBJ databases">
        <title>Draft Genome Sequence of Cudoniella acicularis.</title>
        <authorList>
            <person name="Buettner E."/>
            <person name="Kellner H."/>
        </authorList>
    </citation>
    <scope>NUCLEOTIDE SEQUENCE [LARGE SCALE GENOMIC DNA]</scope>
    <source>
        <strain evidence="1 2">DSM 108380</strain>
    </source>
</reference>
<comment type="caution">
    <text evidence="1">The sequence shown here is derived from an EMBL/GenBank/DDBJ whole genome shotgun (WGS) entry which is preliminary data.</text>
</comment>
<proteinExistence type="predicted"/>
<keyword evidence="2" id="KW-1185">Reference proteome</keyword>
<name>A0A8H4W5Q5_9HELO</name>
<evidence type="ECO:0000313" key="2">
    <source>
        <dbReference type="Proteomes" id="UP000566819"/>
    </source>
</evidence>